<sequence length="310" mass="34825">MKWATSGGAPSSSVNVSGKEHNIRTKWAWGFANLQNGRDMYATACNQPKVAKIALKEEAKTRMIITTPMFSYLRQSHRTMKVGVYDVRKWCGGSINNKELRELYLTPTNAGGLGALEMLPQIAVSDFRVLTSPATGAPYDEQMLQMLGVLPKSWSTLTELAVHVTSTLQRQWNEERANLAAANADSSQPEDPASRQAVLIARNQRRNAARRLVRARAREERLRIAPPQSPATLAILSQRVIVAERMRRYRARIRRQRQQQEQQQDQQQDQEAPAVAEFFRLAEGRSDESRRRSLSPDEDAAITAAVTSGR</sequence>
<feature type="region of interest" description="Disordered" evidence="1">
    <location>
        <begin position="255"/>
        <end position="310"/>
    </location>
</feature>
<dbReference type="Proteomes" id="UP000075901">
    <property type="component" value="Unassembled WGS sequence"/>
</dbReference>
<evidence type="ECO:0000313" key="3">
    <source>
        <dbReference type="Proteomes" id="UP000075901"/>
    </source>
</evidence>
<evidence type="ECO:0000256" key="1">
    <source>
        <dbReference type="SAM" id="MobiDB-lite"/>
    </source>
</evidence>
<proteinExistence type="predicted"/>
<keyword evidence="3" id="KW-1185">Reference proteome</keyword>
<name>A0A182T6V7_9DIPT</name>
<dbReference type="EnsemblMetazoa" id="AMAM020845-RA">
    <property type="protein sequence ID" value="AMAM020845-PA"/>
    <property type="gene ID" value="AMAM020845"/>
</dbReference>
<accession>A0A182T6V7</accession>
<reference evidence="3" key="1">
    <citation type="submission" date="2013-09" db="EMBL/GenBank/DDBJ databases">
        <title>The Genome Sequence of Anopheles maculatus species B.</title>
        <authorList>
            <consortium name="The Broad Institute Genomics Platform"/>
            <person name="Neafsey D.E."/>
            <person name="Besansky N."/>
            <person name="Howell P."/>
            <person name="Walton C."/>
            <person name="Young S.K."/>
            <person name="Zeng Q."/>
            <person name="Gargeya S."/>
            <person name="Fitzgerald M."/>
            <person name="Haas B."/>
            <person name="Abouelleil A."/>
            <person name="Allen A.W."/>
            <person name="Alvarado L."/>
            <person name="Arachchi H.M."/>
            <person name="Berlin A.M."/>
            <person name="Chapman S.B."/>
            <person name="Gainer-Dewar J."/>
            <person name="Goldberg J."/>
            <person name="Griggs A."/>
            <person name="Gujja S."/>
            <person name="Hansen M."/>
            <person name="Howarth C."/>
            <person name="Imamovic A."/>
            <person name="Ireland A."/>
            <person name="Larimer J."/>
            <person name="McCowan C."/>
            <person name="Murphy C."/>
            <person name="Pearson M."/>
            <person name="Poon T.W."/>
            <person name="Priest M."/>
            <person name="Roberts A."/>
            <person name="Saif S."/>
            <person name="Shea T."/>
            <person name="Sisk P."/>
            <person name="Sykes S."/>
            <person name="Wortman J."/>
            <person name="Nusbaum C."/>
            <person name="Birren B."/>
        </authorList>
    </citation>
    <scope>NUCLEOTIDE SEQUENCE [LARGE SCALE GENOMIC DNA]</scope>
    <source>
        <strain evidence="3">maculatus3</strain>
    </source>
</reference>
<organism evidence="2 3">
    <name type="scientific">Anopheles maculatus</name>
    <dbReference type="NCBI Taxonomy" id="74869"/>
    <lineage>
        <taxon>Eukaryota</taxon>
        <taxon>Metazoa</taxon>
        <taxon>Ecdysozoa</taxon>
        <taxon>Arthropoda</taxon>
        <taxon>Hexapoda</taxon>
        <taxon>Insecta</taxon>
        <taxon>Pterygota</taxon>
        <taxon>Neoptera</taxon>
        <taxon>Endopterygota</taxon>
        <taxon>Diptera</taxon>
        <taxon>Nematocera</taxon>
        <taxon>Culicoidea</taxon>
        <taxon>Culicidae</taxon>
        <taxon>Anophelinae</taxon>
        <taxon>Anopheles</taxon>
        <taxon>Anopheles maculatus group</taxon>
    </lineage>
</organism>
<evidence type="ECO:0000313" key="2">
    <source>
        <dbReference type="EnsemblMetazoa" id="AMAM020845-PA"/>
    </source>
</evidence>
<dbReference type="VEuPathDB" id="VectorBase:AMAM020845"/>
<protein>
    <submittedName>
        <fullName evidence="2">Uncharacterized protein</fullName>
    </submittedName>
</protein>
<reference evidence="2" key="2">
    <citation type="submission" date="2020-05" db="UniProtKB">
        <authorList>
            <consortium name="EnsemblMetazoa"/>
        </authorList>
    </citation>
    <scope>IDENTIFICATION</scope>
    <source>
        <strain evidence="2">maculatus3</strain>
    </source>
</reference>
<feature type="compositionally biased region" description="Basic and acidic residues" evidence="1">
    <location>
        <begin position="280"/>
        <end position="295"/>
    </location>
</feature>
<feature type="compositionally biased region" description="Low complexity" evidence="1">
    <location>
        <begin position="259"/>
        <end position="270"/>
    </location>
</feature>
<dbReference type="AlphaFoldDB" id="A0A182T6V7"/>